<protein>
    <submittedName>
        <fullName evidence="3">TrbC/VIRB2 family protein</fullName>
    </submittedName>
</protein>
<keyword evidence="1" id="KW-1133">Transmembrane helix</keyword>
<dbReference type="Proteomes" id="UP000219621">
    <property type="component" value="Unassembled WGS sequence"/>
</dbReference>
<keyword evidence="1" id="KW-0812">Transmembrane</keyword>
<feature type="signal peptide" evidence="2">
    <location>
        <begin position="1"/>
        <end position="24"/>
    </location>
</feature>
<name>A0A286GT25_9PROT</name>
<sequence>MIRRCRRALPLAALLALSSTPAFAAEDWTAPITKFIETLTSGLGQIGAGVLGLGIIALGLWAAMSGRMDWNRFAFALIGGLLVMVGPTIVAALFAS</sequence>
<dbReference type="Pfam" id="PF04956">
    <property type="entry name" value="TrbC"/>
    <property type="match status" value="1"/>
</dbReference>
<gene>
    <name evidence="3" type="ORF">SAMN05421508_10826</name>
</gene>
<evidence type="ECO:0000313" key="3">
    <source>
        <dbReference type="EMBL" id="SOD98612.1"/>
    </source>
</evidence>
<reference evidence="3 4" key="1">
    <citation type="submission" date="2017-09" db="EMBL/GenBank/DDBJ databases">
        <authorList>
            <person name="Ehlers B."/>
            <person name="Leendertz F.H."/>
        </authorList>
    </citation>
    <scope>NUCLEOTIDE SEQUENCE [LARGE SCALE GENOMIC DNA]</scope>
    <source>
        <strain evidence="3 4">USBA 140</strain>
    </source>
</reference>
<organism evidence="3 4">
    <name type="scientific">Caenispirillum bisanense</name>
    <dbReference type="NCBI Taxonomy" id="414052"/>
    <lineage>
        <taxon>Bacteria</taxon>
        <taxon>Pseudomonadati</taxon>
        <taxon>Pseudomonadota</taxon>
        <taxon>Alphaproteobacteria</taxon>
        <taxon>Rhodospirillales</taxon>
        <taxon>Novispirillaceae</taxon>
        <taxon>Caenispirillum</taxon>
    </lineage>
</organism>
<dbReference type="RefSeq" id="WP_176525240.1">
    <property type="nucleotide sequence ID" value="NZ_OCNJ01000008.1"/>
</dbReference>
<feature type="chain" id="PRO_5013126488" evidence="2">
    <location>
        <begin position="25"/>
        <end position="96"/>
    </location>
</feature>
<keyword evidence="4" id="KW-1185">Reference proteome</keyword>
<evidence type="ECO:0000313" key="4">
    <source>
        <dbReference type="Proteomes" id="UP000219621"/>
    </source>
</evidence>
<dbReference type="EMBL" id="OCNJ01000008">
    <property type="protein sequence ID" value="SOD98612.1"/>
    <property type="molecule type" value="Genomic_DNA"/>
</dbReference>
<proteinExistence type="predicted"/>
<evidence type="ECO:0000256" key="1">
    <source>
        <dbReference type="SAM" id="Phobius"/>
    </source>
</evidence>
<keyword evidence="1" id="KW-0472">Membrane</keyword>
<feature type="transmembrane region" description="Helical" evidence="1">
    <location>
        <begin position="73"/>
        <end position="95"/>
    </location>
</feature>
<feature type="transmembrane region" description="Helical" evidence="1">
    <location>
        <begin position="40"/>
        <end position="61"/>
    </location>
</feature>
<evidence type="ECO:0000256" key="2">
    <source>
        <dbReference type="SAM" id="SignalP"/>
    </source>
</evidence>
<keyword evidence="2" id="KW-0732">Signal</keyword>
<accession>A0A286GT25</accession>
<dbReference type="AlphaFoldDB" id="A0A286GT25"/>
<dbReference type="InterPro" id="IPR007039">
    <property type="entry name" value="TrbC/VirB2"/>
</dbReference>